<accession>A0A2S8J946</accession>
<dbReference type="AlphaFoldDB" id="A0A2S8J946"/>
<dbReference type="InterPro" id="IPR036928">
    <property type="entry name" value="AS_sf"/>
</dbReference>
<feature type="region of interest" description="Disordered" evidence="1">
    <location>
        <begin position="136"/>
        <end position="155"/>
    </location>
</feature>
<protein>
    <submittedName>
        <fullName evidence="3">Asp-tRNA(Asn)/Glu-tRNA(Gln) amidotransferase GatCAB subunit A</fullName>
    </submittedName>
</protein>
<dbReference type="Gene3D" id="3.90.1300.10">
    <property type="entry name" value="Amidase signature (AS) domain"/>
    <property type="match status" value="1"/>
</dbReference>
<dbReference type="PANTHER" id="PTHR11895:SF176">
    <property type="entry name" value="AMIDASE AMID-RELATED"/>
    <property type="match status" value="1"/>
</dbReference>
<dbReference type="InterPro" id="IPR023631">
    <property type="entry name" value="Amidase_dom"/>
</dbReference>
<dbReference type="EMBL" id="PUIO01000020">
    <property type="protein sequence ID" value="PQP23556.1"/>
    <property type="molecule type" value="Genomic_DNA"/>
</dbReference>
<feature type="domain" description="Amidase" evidence="2">
    <location>
        <begin position="26"/>
        <end position="446"/>
    </location>
</feature>
<evidence type="ECO:0000259" key="2">
    <source>
        <dbReference type="Pfam" id="PF01425"/>
    </source>
</evidence>
<evidence type="ECO:0000313" key="3">
    <source>
        <dbReference type="EMBL" id="PQP23556.1"/>
    </source>
</evidence>
<dbReference type="InterPro" id="IPR020556">
    <property type="entry name" value="Amidase_CS"/>
</dbReference>
<dbReference type="GO" id="GO:0016740">
    <property type="term" value="F:transferase activity"/>
    <property type="evidence" value="ECO:0007669"/>
    <property type="project" value="UniProtKB-KW"/>
</dbReference>
<dbReference type="PANTHER" id="PTHR11895">
    <property type="entry name" value="TRANSAMIDASE"/>
    <property type="match status" value="1"/>
</dbReference>
<comment type="caution">
    <text evidence="3">The sequence shown here is derived from an EMBL/GenBank/DDBJ whole genome shotgun (WGS) entry which is preliminary data.</text>
</comment>
<proteinExistence type="predicted"/>
<reference evidence="4" key="1">
    <citation type="submission" date="2018-02" db="EMBL/GenBank/DDBJ databases">
        <title>Draft genome sequencing of Rhodococcus opacus KU647198.</title>
        <authorList>
            <person name="Zheng B.-X."/>
        </authorList>
    </citation>
    <scope>NUCLEOTIDE SEQUENCE [LARGE SCALE GENOMIC DNA]</scope>
    <source>
        <strain evidence="4">04-OD7</strain>
    </source>
</reference>
<sequence length="464" mass="48654">MTMELHELALAEAAQSIRTKQVSPLELTEAVLARLDEVEPTVSAFATVTADLAVTTAKTLTDEIALGTYRGPLHGVPVGVKDLYDTAGIPTMAGSEVLSDRVPTTDSAVTAKLSKLGAVMIGKTHTHEFAYGSLTPASRNPWNPEHTAGGSSGGSGAALASGTIMVGLGTDTGGSIRTPASVCGVVGLKPTYGRVSRRGIFPLSWSLDHAGPLTRTVEDAAIVLSHIAGHDPEDPASADVAVPDYTASLKGDLTGLTIGVPVNYFTEHVDPEVVSITETAIAAMVSAGAHVRPLTIPLASALEPTEMSLLAPEASAVHQYLLRERADRYGEEVHTLLEAGELVPATDYIRALRARTRIQHEIRDMFADIDVLIAPSLPTPAVRLDDPVIRWPDGSVESATAAYVRFAALGNVTGLPALSVPAGFTRAGLPVGIQIIGRPFEEGTILNVGYSYEALTSWSRLAPL</sequence>
<evidence type="ECO:0000256" key="1">
    <source>
        <dbReference type="SAM" id="MobiDB-lite"/>
    </source>
</evidence>
<dbReference type="PROSITE" id="PS00571">
    <property type="entry name" value="AMIDASES"/>
    <property type="match status" value="1"/>
</dbReference>
<evidence type="ECO:0000313" key="4">
    <source>
        <dbReference type="Proteomes" id="UP000239290"/>
    </source>
</evidence>
<organism evidence="3 4">
    <name type="scientific">Rhodococcus opacus</name>
    <name type="common">Nocardia opaca</name>
    <dbReference type="NCBI Taxonomy" id="37919"/>
    <lineage>
        <taxon>Bacteria</taxon>
        <taxon>Bacillati</taxon>
        <taxon>Actinomycetota</taxon>
        <taxon>Actinomycetes</taxon>
        <taxon>Mycobacteriales</taxon>
        <taxon>Nocardiaceae</taxon>
        <taxon>Rhodococcus</taxon>
    </lineage>
</organism>
<dbReference type="Pfam" id="PF01425">
    <property type="entry name" value="Amidase"/>
    <property type="match status" value="1"/>
</dbReference>
<dbReference type="SUPFAM" id="SSF75304">
    <property type="entry name" value="Amidase signature (AS) enzymes"/>
    <property type="match status" value="1"/>
</dbReference>
<keyword evidence="3" id="KW-0808">Transferase</keyword>
<dbReference type="InterPro" id="IPR000120">
    <property type="entry name" value="Amidase"/>
</dbReference>
<dbReference type="Proteomes" id="UP000239290">
    <property type="component" value="Unassembled WGS sequence"/>
</dbReference>
<gene>
    <name evidence="3" type="ORF">C5613_18140</name>
</gene>
<name>A0A2S8J946_RHOOP</name>